<dbReference type="InterPro" id="IPR019734">
    <property type="entry name" value="TPR_rpt"/>
</dbReference>
<dbReference type="Pfam" id="PF13174">
    <property type="entry name" value="TPR_6"/>
    <property type="match status" value="3"/>
</dbReference>
<feature type="signal peptide" evidence="3">
    <location>
        <begin position="1"/>
        <end position="25"/>
    </location>
</feature>
<feature type="coiled-coil region" evidence="1">
    <location>
        <begin position="775"/>
        <end position="820"/>
    </location>
</feature>
<evidence type="ECO:0000256" key="2">
    <source>
        <dbReference type="SAM" id="MobiDB-lite"/>
    </source>
</evidence>
<evidence type="ECO:0000313" key="4">
    <source>
        <dbReference type="EMBL" id="HED09697.1"/>
    </source>
</evidence>
<dbReference type="AlphaFoldDB" id="A0A7V1LLH9"/>
<comment type="caution">
    <text evidence="4">The sequence shown here is derived from an EMBL/GenBank/DDBJ whole genome shotgun (WGS) entry which is preliminary data.</text>
</comment>
<dbReference type="SUPFAM" id="SSF48452">
    <property type="entry name" value="TPR-like"/>
    <property type="match status" value="2"/>
</dbReference>
<keyword evidence="3" id="KW-0732">Signal</keyword>
<dbReference type="Proteomes" id="UP000886005">
    <property type="component" value="Unassembled WGS sequence"/>
</dbReference>
<sequence length="872" mass="102081">MKRKALLVWLSLFLTISTLISPLQAYQVTDDQFHQSLKSYVDKLLVRYGENNLEKERYLVQQLRMLNAEMRIRVGDVRKKRDSYFDKLQVRLNEVKALRDRLPASAGSQIFNFIDDLSTRIQSTIDAGIVDYKRQKVFDDATQLLYLAEELIKMDPNINLYANPQISDGLNKINKKSTATFGVSSSSSGQVKKQVKNPSVFDVYKEWQKTQRIKYLVRLTDVEVLKKRLIRKSTISDLQRMFKRELAAAAEAYNFGYYELARLSFDEILKRYSDIGMLDDVLFYRSESDYFLGRYNMAKEGFDRLIQDYPSSSYAGAAYTYLITLASHYENYIDAVNYFRQMQNVVSANDSHFQEALLKAINAALNGSLYEEAVTMAYDVDPNSPVYNYARYIQAQAQAGARNFEDAIATLTGILNDRSLDPEFRFDVLSKIGFIQYEMGQPRQAVKSFNEIAGTYSRYDRVLMGLAWSYYKIELDKALVQTRDFTKAEKYLEVLIDELPNSEYLLEAKTLLGYINQLQLDTNGALENYRYAYNAKNVKNLSDELNIEQDELEKILKTAKKLERKSLIKDNPVAFQRAAQMRQSVEEPLNRLKYQDLSPVGVAANNEVARLKKQLAELDRLKAIAQKKEDQYALDKIDDLQLRIYRAINEMPVFEESPLGFNYFDEHPLARKESVVENENAKVEQMRKQARREREKVMQELSRIKVELSNAKARRDYKKMANLAISKERFEDLLKKMDYLETWTYTLKKRKTDINLERWSDYGAFGLANVNFAVRNIQKQQIGELQDQIQKINDLLEHRKENIEHKIRRIKDEITLMTRRVRRQERIRKREELYRQFEESYFDTHESESENLNNENTLPPSFDDENDQDNNQ</sequence>
<evidence type="ECO:0000256" key="3">
    <source>
        <dbReference type="SAM" id="SignalP"/>
    </source>
</evidence>
<accession>A0A7V1LLH9</accession>
<dbReference type="InterPro" id="IPR011990">
    <property type="entry name" value="TPR-like_helical_dom_sf"/>
</dbReference>
<organism evidence="4">
    <name type="scientific">Caldithrix abyssi</name>
    <dbReference type="NCBI Taxonomy" id="187145"/>
    <lineage>
        <taxon>Bacteria</taxon>
        <taxon>Pseudomonadati</taxon>
        <taxon>Calditrichota</taxon>
        <taxon>Calditrichia</taxon>
        <taxon>Calditrichales</taxon>
        <taxon>Calditrichaceae</taxon>
        <taxon>Caldithrix</taxon>
    </lineage>
</organism>
<dbReference type="Gene3D" id="1.25.40.10">
    <property type="entry name" value="Tetratricopeptide repeat domain"/>
    <property type="match status" value="3"/>
</dbReference>
<name>A0A7V1LLH9_CALAY</name>
<protein>
    <submittedName>
        <fullName evidence="4">Tetratricopeptide repeat protein</fullName>
    </submittedName>
</protein>
<feature type="coiled-coil region" evidence="1">
    <location>
        <begin position="669"/>
        <end position="714"/>
    </location>
</feature>
<evidence type="ECO:0000256" key="1">
    <source>
        <dbReference type="SAM" id="Coils"/>
    </source>
</evidence>
<feature type="chain" id="PRO_5031237990" evidence="3">
    <location>
        <begin position="26"/>
        <end position="872"/>
    </location>
</feature>
<feature type="region of interest" description="Disordered" evidence="2">
    <location>
        <begin position="841"/>
        <end position="872"/>
    </location>
</feature>
<keyword evidence="1" id="KW-0175">Coiled coil</keyword>
<proteinExistence type="predicted"/>
<dbReference type="EMBL" id="DRLD01000092">
    <property type="protein sequence ID" value="HED09697.1"/>
    <property type="molecule type" value="Genomic_DNA"/>
</dbReference>
<feature type="compositionally biased region" description="Acidic residues" evidence="2">
    <location>
        <begin position="862"/>
        <end position="872"/>
    </location>
</feature>
<reference evidence="4" key="1">
    <citation type="journal article" date="2020" name="mSystems">
        <title>Genome- and Community-Level Interaction Insights into Carbon Utilization and Element Cycling Functions of Hydrothermarchaeota in Hydrothermal Sediment.</title>
        <authorList>
            <person name="Zhou Z."/>
            <person name="Liu Y."/>
            <person name="Xu W."/>
            <person name="Pan J."/>
            <person name="Luo Z.H."/>
            <person name="Li M."/>
        </authorList>
    </citation>
    <scope>NUCLEOTIDE SEQUENCE [LARGE SCALE GENOMIC DNA]</scope>
    <source>
        <strain evidence="4">HyVt-456</strain>
    </source>
</reference>
<feature type="coiled-coil region" evidence="1">
    <location>
        <begin position="535"/>
        <end position="565"/>
    </location>
</feature>
<gene>
    <name evidence="4" type="ORF">ENJ10_03330</name>
</gene>
<feature type="coiled-coil region" evidence="1">
    <location>
        <begin position="601"/>
        <end position="631"/>
    </location>
</feature>